<dbReference type="Pfam" id="PF02384">
    <property type="entry name" value="N6_Mtase"/>
    <property type="match status" value="1"/>
</dbReference>
<dbReference type="Gene3D" id="3.90.220.20">
    <property type="entry name" value="DNA methylase specificity domains"/>
    <property type="match status" value="1"/>
</dbReference>
<dbReference type="InterPro" id="IPR044946">
    <property type="entry name" value="Restrct_endonuc_typeI_TRD_sf"/>
</dbReference>
<evidence type="ECO:0000256" key="6">
    <source>
        <dbReference type="ARBA" id="ARBA00022747"/>
    </source>
</evidence>
<evidence type="ECO:0000313" key="12">
    <source>
        <dbReference type="EMBL" id="MFD0903453.1"/>
    </source>
</evidence>
<keyword evidence="6" id="KW-0680">Restriction system</keyword>
<proteinExistence type="inferred from homology"/>
<keyword evidence="7" id="KW-0238">DNA-binding</keyword>
<evidence type="ECO:0000256" key="8">
    <source>
        <dbReference type="ARBA" id="ARBA00047942"/>
    </source>
</evidence>
<dbReference type="SUPFAM" id="SSF116734">
    <property type="entry name" value="DNA methylase specificity domain"/>
    <property type="match status" value="1"/>
</dbReference>
<dbReference type="GO" id="GO:0032259">
    <property type="term" value="P:methylation"/>
    <property type="evidence" value="ECO:0007669"/>
    <property type="project" value="UniProtKB-KW"/>
</dbReference>
<dbReference type="Gene3D" id="3.40.50.150">
    <property type="entry name" value="Vaccinia Virus protein VP39"/>
    <property type="match status" value="1"/>
</dbReference>
<evidence type="ECO:0000256" key="9">
    <source>
        <dbReference type="SAM" id="MobiDB-lite"/>
    </source>
</evidence>
<gene>
    <name evidence="12" type="ORF">ACFQ11_23880</name>
</gene>
<dbReference type="Pfam" id="PF01420">
    <property type="entry name" value="Methylase_S"/>
    <property type="match status" value="1"/>
</dbReference>
<dbReference type="InterPro" id="IPR029063">
    <property type="entry name" value="SAM-dependent_MTases_sf"/>
</dbReference>
<comment type="catalytic activity">
    <reaction evidence="8">
        <text>a 2'-deoxyadenosine in DNA + S-adenosyl-L-methionine = an N(6)-methyl-2'-deoxyadenosine in DNA + S-adenosyl-L-homocysteine + H(+)</text>
        <dbReference type="Rhea" id="RHEA:15197"/>
        <dbReference type="Rhea" id="RHEA-COMP:12418"/>
        <dbReference type="Rhea" id="RHEA-COMP:12419"/>
        <dbReference type="ChEBI" id="CHEBI:15378"/>
        <dbReference type="ChEBI" id="CHEBI:57856"/>
        <dbReference type="ChEBI" id="CHEBI:59789"/>
        <dbReference type="ChEBI" id="CHEBI:90615"/>
        <dbReference type="ChEBI" id="CHEBI:90616"/>
        <dbReference type="EC" id="2.1.1.72"/>
    </reaction>
</comment>
<dbReference type="PRINTS" id="PR00507">
    <property type="entry name" value="N12N6MTFRASE"/>
</dbReference>
<dbReference type="SUPFAM" id="SSF53335">
    <property type="entry name" value="S-adenosyl-L-methionine-dependent methyltransferases"/>
    <property type="match status" value="1"/>
</dbReference>
<evidence type="ECO:0000256" key="3">
    <source>
        <dbReference type="ARBA" id="ARBA00022603"/>
    </source>
</evidence>
<dbReference type="InterPro" id="IPR003356">
    <property type="entry name" value="DNA_methylase_A-5"/>
</dbReference>
<dbReference type="PANTHER" id="PTHR42933">
    <property type="entry name" value="SLR6095 PROTEIN"/>
    <property type="match status" value="1"/>
</dbReference>
<feature type="domain" description="DNA methylase adenine-specific" evidence="11">
    <location>
        <begin position="246"/>
        <end position="528"/>
    </location>
</feature>
<evidence type="ECO:0000256" key="7">
    <source>
        <dbReference type="ARBA" id="ARBA00023125"/>
    </source>
</evidence>
<feature type="region of interest" description="Disordered" evidence="9">
    <location>
        <begin position="62"/>
        <end position="119"/>
    </location>
</feature>
<evidence type="ECO:0000256" key="2">
    <source>
        <dbReference type="ARBA" id="ARBA00011900"/>
    </source>
</evidence>
<dbReference type="GO" id="GO:0008168">
    <property type="term" value="F:methyltransferase activity"/>
    <property type="evidence" value="ECO:0007669"/>
    <property type="project" value="UniProtKB-KW"/>
</dbReference>
<comment type="caution">
    <text evidence="12">The sequence shown here is derived from an EMBL/GenBank/DDBJ whole genome shotgun (WGS) entry which is preliminary data.</text>
</comment>
<dbReference type="RefSeq" id="WP_378302273.1">
    <property type="nucleotide sequence ID" value="NZ_JBHTJA010000055.1"/>
</dbReference>
<evidence type="ECO:0000256" key="5">
    <source>
        <dbReference type="ARBA" id="ARBA00022691"/>
    </source>
</evidence>
<feature type="compositionally biased region" description="Basic and acidic residues" evidence="9">
    <location>
        <begin position="77"/>
        <end position="119"/>
    </location>
</feature>
<sequence>MINPSTLVSSSDIARRAGVQRAAVSNWRRRHADFPAPVVRSPGELFKAEQVAIWLGQRAIPAGSRRPDEAEGTTFGDRFRGTFDPSGRDGRAEDVDPRATERRERRSERSLRSDRAFDRPRRDGRANEIATRLMNWLWRLRTIGDPAAHADVLLTALYLRAAAPQGWDELVRRWRERSTGSMDDLEHALRGHVARDRQLMDMLWEPRWWAESPFLGPRNLSDLIDLLATTEGLSDKEVASEVAAELTERIAAWEGHRGGEFHTPRSVADLLARLVDPQPGEHVHDPCCGTGDLLVAAAARLPSGSVPMLSGSALSPRPLLRAGLNLALHGLRADLAPNALARIRGGPFSAGPFHCVISNPPFAMREWTTPGPSSPGHWRYGDPPKSNADFAWLQHIIGSLTPEGRAAVVMAPGSTFRGGRERWIRMAMLEDGVVSCVIRLPQGLFHTTNIPVTVWVLEKGRSPGSDVLLIDATDVAPDDFGEIVDAYRDRRTCERSRSRIPARACSLGELRDADYRLDPRALVSTRKTDSAGRERIDHLSERAAIDRLVRRSVLLDAKITQIEPVAADAMDGPHASRWPRRSLGDLCLIRTGPARIPSGTAADAPVVTARQIKDRRVHDEDLQYASARFAETSSQYRLRRGDVVCIRTGSISRAALIDADHEGWILGRGCLLLRPGPGVRPGYLLHCLSHPQVDDWVARRASGSVMPTISVQRLRELPIPVPPRARQDEICALLDAIDEKAALHAEIVRRTQRLHGAALTALLGDAPTG</sequence>
<protein>
    <recommendedName>
        <fullName evidence="2">site-specific DNA-methyltransferase (adenine-specific)</fullName>
        <ecNumber evidence="2">2.1.1.72</ecNumber>
    </recommendedName>
</protein>
<dbReference type="InterPro" id="IPR000055">
    <property type="entry name" value="Restrct_endonuc_typeI_TRD"/>
</dbReference>
<keyword evidence="3 12" id="KW-0489">Methyltransferase</keyword>
<evidence type="ECO:0000259" key="10">
    <source>
        <dbReference type="Pfam" id="PF01420"/>
    </source>
</evidence>
<evidence type="ECO:0000256" key="1">
    <source>
        <dbReference type="ARBA" id="ARBA00010923"/>
    </source>
</evidence>
<dbReference type="EC" id="2.1.1.72" evidence="2"/>
<name>A0ABW3ESQ9_9ACTN</name>
<evidence type="ECO:0000259" key="11">
    <source>
        <dbReference type="Pfam" id="PF02384"/>
    </source>
</evidence>
<keyword evidence="5" id="KW-0949">S-adenosyl-L-methionine</keyword>
<dbReference type="InterPro" id="IPR051537">
    <property type="entry name" value="DNA_Adenine_Mtase"/>
</dbReference>
<evidence type="ECO:0000313" key="13">
    <source>
        <dbReference type="Proteomes" id="UP001596972"/>
    </source>
</evidence>
<dbReference type="PANTHER" id="PTHR42933:SF3">
    <property type="entry name" value="TYPE I RESTRICTION ENZYME MJAVIII METHYLASE SUBUNIT"/>
    <property type="match status" value="1"/>
</dbReference>
<keyword evidence="13" id="KW-1185">Reference proteome</keyword>
<dbReference type="Proteomes" id="UP001596972">
    <property type="component" value="Unassembled WGS sequence"/>
</dbReference>
<dbReference type="EMBL" id="JBHTJA010000055">
    <property type="protein sequence ID" value="MFD0903453.1"/>
    <property type="molecule type" value="Genomic_DNA"/>
</dbReference>
<organism evidence="12 13">
    <name type="scientific">Actinomadura sediminis</name>
    <dbReference type="NCBI Taxonomy" id="1038904"/>
    <lineage>
        <taxon>Bacteria</taxon>
        <taxon>Bacillati</taxon>
        <taxon>Actinomycetota</taxon>
        <taxon>Actinomycetes</taxon>
        <taxon>Streptosporangiales</taxon>
        <taxon>Thermomonosporaceae</taxon>
        <taxon>Actinomadura</taxon>
    </lineage>
</organism>
<reference evidence="13" key="1">
    <citation type="journal article" date="2019" name="Int. J. Syst. Evol. Microbiol.">
        <title>The Global Catalogue of Microorganisms (GCM) 10K type strain sequencing project: providing services to taxonomists for standard genome sequencing and annotation.</title>
        <authorList>
            <consortium name="The Broad Institute Genomics Platform"/>
            <consortium name="The Broad Institute Genome Sequencing Center for Infectious Disease"/>
            <person name="Wu L."/>
            <person name="Ma J."/>
        </authorList>
    </citation>
    <scope>NUCLEOTIDE SEQUENCE [LARGE SCALE GENOMIC DNA]</scope>
    <source>
        <strain evidence="13">JCM 31202</strain>
    </source>
</reference>
<comment type="similarity">
    <text evidence="1">Belongs to the type-I restriction system S methylase family.</text>
</comment>
<feature type="domain" description="Type I restriction modification DNA specificity" evidence="10">
    <location>
        <begin position="577"/>
        <end position="747"/>
    </location>
</feature>
<evidence type="ECO:0000256" key="4">
    <source>
        <dbReference type="ARBA" id="ARBA00022679"/>
    </source>
</evidence>
<accession>A0ABW3ESQ9</accession>
<keyword evidence="4" id="KW-0808">Transferase</keyword>